<dbReference type="CDD" id="cd00076">
    <property type="entry name" value="HFD_SF"/>
    <property type="match status" value="1"/>
</dbReference>
<evidence type="ECO:0000256" key="7">
    <source>
        <dbReference type="SAM" id="Coils"/>
    </source>
</evidence>
<dbReference type="CDD" id="cd08049">
    <property type="entry name" value="TAF8"/>
    <property type="match status" value="1"/>
</dbReference>
<comment type="similarity">
    <text evidence="2">Belongs to the TAF8 family.</text>
</comment>
<dbReference type="InterPro" id="IPR009072">
    <property type="entry name" value="Histone-fold"/>
</dbReference>
<dbReference type="InterPro" id="IPR019473">
    <property type="entry name" value="TFIID_su8_C"/>
</dbReference>
<protein>
    <recommendedName>
        <fullName evidence="3">Transcription initiation factor TFIID subunit 8</fullName>
    </recommendedName>
</protein>
<evidence type="ECO:0000256" key="5">
    <source>
        <dbReference type="ARBA" id="ARBA00023163"/>
    </source>
</evidence>
<gene>
    <name evidence="11" type="ORF">BRENAR_LOCUS2337</name>
</gene>
<feature type="compositionally biased region" description="Polar residues" evidence="8">
    <location>
        <begin position="522"/>
        <end position="540"/>
    </location>
</feature>
<dbReference type="STRING" id="13370.A0A448YKY6"/>
<feature type="region of interest" description="Disordered" evidence="8">
    <location>
        <begin position="288"/>
        <end position="310"/>
    </location>
</feature>
<dbReference type="Pfam" id="PF10406">
    <property type="entry name" value="TAF8_C"/>
    <property type="match status" value="1"/>
</dbReference>
<keyword evidence="5" id="KW-0804">Transcription</keyword>
<evidence type="ECO:0000256" key="2">
    <source>
        <dbReference type="ARBA" id="ARBA00008767"/>
    </source>
</evidence>
<dbReference type="AlphaFoldDB" id="A0A448YKY6"/>
<feature type="domain" description="Transcription factor TFIID subunit 8 C-terminal" evidence="10">
    <location>
        <begin position="236"/>
        <end position="283"/>
    </location>
</feature>
<dbReference type="InterPro" id="IPR006565">
    <property type="entry name" value="BTP"/>
</dbReference>
<evidence type="ECO:0000313" key="11">
    <source>
        <dbReference type="EMBL" id="VEU21604.1"/>
    </source>
</evidence>
<keyword evidence="6" id="KW-0539">Nucleus</keyword>
<sequence>MSREVRSAIGVGGNSEAVGSSNASDPAFGLSDAELEQYVYEFLLQQSSEDHSAGEEPDQFHAHLSLDDKRKIRYISRSGVPSFDEKEESFTDERDPMDDLLQVSVSILLKTLNVDSITQSALCQLTDITTLYMRKLLENLHKLTEIQRRRSASKGDIHLLLREGYFRLSDVVAEYTRSKDSNREYKVHIERVNGRAKTLAGMSVHPEDEEPSPDDPAYVFFHKGPQIVPPEKPKAYIPSWMPVLPPDHTYKSTPKYSERMTDPREMREKLVIEGRLGEKALHHIMDLSEYPESEEEEVSGDTEGSDDDGIIGGETEHIKAIEEPTFTPVAPSVDSSQPLTPAPKISPPQEDRRFDIVAFANKRMKQLDELRKEKERLIEERTTSDEAILGRHLGAYSDSAKFPENYSNFLSKYYMDKIAEVSRKLKLQQKRQLKRREVQEQKKRKIDADKRSRGEQDVIEVGLFGNGVPSGDEEDDFEMEFSDAEAIDNDLRESVEAEAEVVEADPVSSPAREVTSEVIAQVPTQSEETLHSPSRTVSPPASQPPRLPKISLSLKLKPPKPPIQQEEGDDVPTDGLDLDDLDDAV</sequence>
<evidence type="ECO:0000256" key="8">
    <source>
        <dbReference type="SAM" id="MobiDB-lite"/>
    </source>
</evidence>
<name>A0A448YKY6_BRENA</name>
<feature type="region of interest" description="Disordered" evidence="8">
    <location>
        <begin position="429"/>
        <end position="585"/>
    </location>
</feature>
<keyword evidence="12" id="KW-1185">Reference proteome</keyword>
<evidence type="ECO:0000256" key="1">
    <source>
        <dbReference type="ARBA" id="ARBA00004123"/>
    </source>
</evidence>
<dbReference type="Pfam" id="PF07524">
    <property type="entry name" value="Bromo_TP"/>
    <property type="match status" value="1"/>
</dbReference>
<reference evidence="11 12" key="1">
    <citation type="submission" date="2018-12" db="EMBL/GenBank/DDBJ databases">
        <authorList>
            <person name="Tiukova I."/>
            <person name="Dainat J."/>
        </authorList>
    </citation>
    <scope>NUCLEOTIDE SEQUENCE [LARGE SCALE GENOMIC DNA]</scope>
</reference>
<dbReference type="GO" id="GO:0046982">
    <property type="term" value="F:protein heterodimerization activity"/>
    <property type="evidence" value="ECO:0007669"/>
    <property type="project" value="InterPro"/>
</dbReference>
<feature type="compositionally biased region" description="Basic and acidic residues" evidence="8">
    <location>
        <begin position="435"/>
        <end position="456"/>
    </location>
</feature>
<keyword evidence="7" id="KW-0175">Coiled coil</keyword>
<dbReference type="PANTHER" id="PTHR46469">
    <property type="entry name" value="TRANSCRIPTION INITIATION FACTOR TFIID SUBUNIT 8"/>
    <property type="match status" value="1"/>
</dbReference>
<evidence type="ECO:0000256" key="6">
    <source>
        <dbReference type="ARBA" id="ARBA00023242"/>
    </source>
</evidence>
<evidence type="ECO:0000256" key="4">
    <source>
        <dbReference type="ARBA" id="ARBA00023015"/>
    </source>
</evidence>
<feature type="coiled-coil region" evidence="7">
    <location>
        <begin position="357"/>
        <end position="387"/>
    </location>
</feature>
<proteinExistence type="inferred from homology"/>
<evidence type="ECO:0000256" key="3">
    <source>
        <dbReference type="ARBA" id="ARBA00017307"/>
    </source>
</evidence>
<feature type="compositionally biased region" description="Acidic residues" evidence="8">
    <location>
        <begin position="289"/>
        <end position="309"/>
    </location>
</feature>
<comment type="subcellular location">
    <subcellularLocation>
        <location evidence="1">Nucleus</location>
    </subcellularLocation>
</comment>
<feature type="region of interest" description="Disordered" evidence="8">
    <location>
        <begin position="329"/>
        <end position="351"/>
    </location>
</feature>
<feature type="compositionally biased region" description="Acidic residues" evidence="8">
    <location>
        <begin position="471"/>
        <end position="488"/>
    </location>
</feature>
<keyword evidence="4" id="KW-0805">Transcription regulation</keyword>
<feature type="region of interest" description="Disordered" evidence="8">
    <location>
        <begin position="1"/>
        <end position="28"/>
    </location>
</feature>
<evidence type="ECO:0000313" key="12">
    <source>
        <dbReference type="Proteomes" id="UP000290900"/>
    </source>
</evidence>
<evidence type="ECO:0000259" key="9">
    <source>
        <dbReference type="Pfam" id="PF07524"/>
    </source>
</evidence>
<dbReference type="OrthoDB" id="2193813at2759"/>
<dbReference type="InParanoid" id="A0A448YKY6"/>
<dbReference type="Proteomes" id="UP000290900">
    <property type="component" value="Unassembled WGS sequence"/>
</dbReference>
<feature type="domain" description="Bromodomain associated" evidence="9">
    <location>
        <begin position="99"/>
        <end position="162"/>
    </location>
</feature>
<feature type="compositionally biased region" description="Acidic residues" evidence="8">
    <location>
        <begin position="566"/>
        <end position="585"/>
    </location>
</feature>
<dbReference type="InterPro" id="IPR037818">
    <property type="entry name" value="TAF8"/>
</dbReference>
<dbReference type="EMBL" id="CAACVR010000012">
    <property type="protein sequence ID" value="VEU21604.1"/>
    <property type="molecule type" value="Genomic_DNA"/>
</dbReference>
<dbReference type="PANTHER" id="PTHR46469:SF1">
    <property type="entry name" value="TRANSCRIPTION INITIATION FACTOR TFIID SUBUNIT 8"/>
    <property type="match status" value="1"/>
</dbReference>
<organism evidence="11 12">
    <name type="scientific">Brettanomyces naardenensis</name>
    <name type="common">Yeast</name>
    <dbReference type="NCBI Taxonomy" id="13370"/>
    <lineage>
        <taxon>Eukaryota</taxon>
        <taxon>Fungi</taxon>
        <taxon>Dikarya</taxon>
        <taxon>Ascomycota</taxon>
        <taxon>Saccharomycotina</taxon>
        <taxon>Pichiomycetes</taxon>
        <taxon>Pichiales</taxon>
        <taxon>Pichiaceae</taxon>
        <taxon>Brettanomyces</taxon>
    </lineage>
</organism>
<accession>A0A448YKY6</accession>
<dbReference type="Gene3D" id="1.10.20.10">
    <property type="entry name" value="Histone, subunit A"/>
    <property type="match status" value="1"/>
</dbReference>
<dbReference type="GO" id="GO:0005669">
    <property type="term" value="C:transcription factor TFIID complex"/>
    <property type="evidence" value="ECO:0007669"/>
    <property type="project" value="InterPro"/>
</dbReference>
<dbReference type="GO" id="GO:0006367">
    <property type="term" value="P:transcription initiation at RNA polymerase II promoter"/>
    <property type="evidence" value="ECO:0007669"/>
    <property type="project" value="TreeGrafter"/>
</dbReference>
<evidence type="ECO:0000259" key="10">
    <source>
        <dbReference type="Pfam" id="PF10406"/>
    </source>
</evidence>